<dbReference type="GO" id="GO:0006654">
    <property type="term" value="P:phosphatidic acid biosynthetic process"/>
    <property type="evidence" value="ECO:0007669"/>
    <property type="project" value="TreeGrafter"/>
</dbReference>
<dbReference type="SMART" id="SM00563">
    <property type="entry name" value="PlsC"/>
    <property type="match status" value="1"/>
</dbReference>
<dbReference type="Proteomes" id="UP000811545">
    <property type="component" value="Unassembled WGS sequence"/>
</dbReference>
<dbReference type="AlphaFoldDB" id="A0A9E2F6Y1"/>
<organism evidence="4 5">
    <name type="scientific">Psychracetigena formicireducens</name>
    <dbReference type="NCBI Taxonomy" id="2986056"/>
    <lineage>
        <taxon>Bacteria</taxon>
        <taxon>Bacillati</taxon>
        <taxon>Candidatus Lithacetigenota</taxon>
        <taxon>Candidatus Psychracetigena</taxon>
    </lineage>
</organism>
<dbReference type="CDD" id="cd07989">
    <property type="entry name" value="LPLAT_AGPAT-like"/>
    <property type="match status" value="1"/>
</dbReference>
<feature type="domain" description="Phospholipid/glycerol acyltransferase" evidence="3">
    <location>
        <begin position="52"/>
        <end position="164"/>
    </location>
</feature>
<dbReference type="PANTHER" id="PTHR10434:SF11">
    <property type="entry name" value="1-ACYL-SN-GLYCEROL-3-PHOSPHATE ACYLTRANSFERASE"/>
    <property type="match status" value="1"/>
</dbReference>
<dbReference type="GO" id="GO:0003841">
    <property type="term" value="F:1-acylglycerol-3-phosphate O-acyltransferase activity"/>
    <property type="evidence" value="ECO:0007669"/>
    <property type="project" value="TreeGrafter"/>
</dbReference>
<evidence type="ECO:0000259" key="3">
    <source>
        <dbReference type="SMART" id="SM00563"/>
    </source>
</evidence>
<reference evidence="4 5" key="1">
    <citation type="journal article" date="2021" name="bioRxiv">
        <title>Unique metabolic strategies in Hadean analogues reveal hints for primordial physiology.</title>
        <authorList>
            <person name="Nobu M.K."/>
            <person name="Nakai R."/>
            <person name="Tamazawa S."/>
            <person name="Mori H."/>
            <person name="Toyoda A."/>
            <person name="Ijiri A."/>
            <person name="Suzuki S."/>
            <person name="Kurokawa K."/>
            <person name="Kamagata Y."/>
            <person name="Tamaki H."/>
        </authorList>
    </citation>
    <scope>NUCLEOTIDE SEQUENCE [LARGE SCALE GENOMIC DNA]</scope>
    <source>
        <strain evidence="4">BS525</strain>
    </source>
</reference>
<sequence length="216" mass="23860">MNTPTSLLAVENQVNRKPILYRFAYFLLTGLIRPLLLDLTIEGSENLPPPPFILSANHLNWSDSLLLVCLSKHPTFFMGKAELFKNPLSSSFMRSLACYPVKRGEMDRNALLESMNILKRKGVIVLFPEGTISRSGEMGFFEAGAAYLSLKTGVPIVPVGIKGTYKVGIISFFIPKKHKFLLRIGKPLQGGGISSFKDEVVKLTAELNSSIIELTS</sequence>
<dbReference type="EC" id="2.3.1.-" evidence="4"/>
<dbReference type="PANTHER" id="PTHR10434">
    <property type="entry name" value="1-ACYL-SN-GLYCEROL-3-PHOSPHATE ACYLTRANSFERASE"/>
    <property type="match status" value="1"/>
</dbReference>
<evidence type="ECO:0000256" key="2">
    <source>
        <dbReference type="ARBA" id="ARBA00023315"/>
    </source>
</evidence>
<dbReference type="EMBL" id="QLTW01000042">
    <property type="protein sequence ID" value="MBT9145033.1"/>
    <property type="molecule type" value="Genomic_DNA"/>
</dbReference>
<keyword evidence="1 4" id="KW-0808">Transferase</keyword>
<name>A0A9E2F6Y1_PSYF1</name>
<dbReference type="SUPFAM" id="SSF69593">
    <property type="entry name" value="Glycerol-3-phosphate (1)-acyltransferase"/>
    <property type="match status" value="1"/>
</dbReference>
<evidence type="ECO:0000313" key="4">
    <source>
        <dbReference type="EMBL" id="MBT9145033.1"/>
    </source>
</evidence>
<evidence type="ECO:0000256" key="1">
    <source>
        <dbReference type="ARBA" id="ARBA00022679"/>
    </source>
</evidence>
<protein>
    <submittedName>
        <fullName evidence="4">1-acyl-sn-glycerol-3-phosphate acyltransferase</fullName>
        <ecNumber evidence="4">2.3.1.-</ecNumber>
    </submittedName>
</protein>
<comment type="caution">
    <text evidence="4">The sequence shown here is derived from an EMBL/GenBank/DDBJ whole genome shotgun (WGS) entry which is preliminary data.</text>
</comment>
<evidence type="ECO:0000313" key="5">
    <source>
        <dbReference type="Proteomes" id="UP000811545"/>
    </source>
</evidence>
<dbReference type="InterPro" id="IPR002123">
    <property type="entry name" value="Plipid/glycerol_acylTrfase"/>
</dbReference>
<dbReference type="Pfam" id="PF01553">
    <property type="entry name" value="Acyltransferase"/>
    <property type="match status" value="1"/>
</dbReference>
<gene>
    <name evidence="4" type="primary">plsC</name>
    <name evidence="4" type="ORF">DDT42_00897</name>
</gene>
<proteinExistence type="predicted"/>
<accession>A0A9E2F6Y1</accession>
<keyword evidence="2 4" id="KW-0012">Acyltransferase</keyword>